<dbReference type="AlphaFoldDB" id="A0A4U0YPR5"/>
<evidence type="ECO:0000259" key="4">
    <source>
        <dbReference type="Pfam" id="PF00676"/>
    </source>
</evidence>
<comment type="cofactor">
    <cofactor evidence="1">
        <name>thiamine diphosphate</name>
        <dbReference type="ChEBI" id="CHEBI:58937"/>
    </cofactor>
</comment>
<reference evidence="5 6" key="1">
    <citation type="submission" date="2019-04" db="EMBL/GenBank/DDBJ databases">
        <title>Crypto-aerobic microbial life in anoxic (sulfidic) marine sediments.</title>
        <authorList>
            <person name="Bhattacharya S."/>
            <person name="Roy C."/>
            <person name="Mondal N."/>
            <person name="Sarkar J."/>
            <person name="Mandal S."/>
            <person name="Rameez M.J."/>
            <person name="Ghosh W."/>
        </authorList>
    </citation>
    <scope>NUCLEOTIDE SEQUENCE [LARGE SCALE GENOMIC DNA]</scope>
    <source>
        <strain evidence="5 6">SBBB</strain>
    </source>
</reference>
<accession>A0A4U0YPR5</accession>
<dbReference type="GO" id="GO:0006086">
    <property type="term" value="P:pyruvate decarboxylation to acetyl-CoA"/>
    <property type="evidence" value="ECO:0007669"/>
    <property type="project" value="TreeGrafter"/>
</dbReference>
<keyword evidence="3" id="KW-0786">Thiamine pyrophosphate</keyword>
<dbReference type="InterPro" id="IPR029061">
    <property type="entry name" value="THDP-binding"/>
</dbReference>
<name>A0A4U0YPR5_9GAMM</name>
<organism evidence="5 6">
    <name type="scientific">Halopseudomonas bauzanensis</name>
    <dbReference type="NCBI Taxonomy" id="653930"/>
    <lineage>
        <taxon>Bacteria</taxon>
        <taxon>Pseudomonadati</taxon>
        <taxon>Pseudomonadota</taxon>
        <taxon>Gammaproteobacteria</taxon>
        <taxon>Pseudomonadales</taxon>
        <taxon>Pseudomonadaceae</taxon>
        <taxon>Halopseudomonas</taxon>
    </lineage>
</organism>
<dbReference type="PANTHER" id="PTHR11516">
    <property type="entry name" value="PYRUVATE DEHYDROGENASE E1 COMPONENT, ALPHA SUBUNIT BACTERIAL AND ORGANELLAR"/>
    <property type="match status" value="1"/>
</dbReference>
<dbReference type="InterPro" id="IPR001017">
    <property type="entry name" value="DH_E1"/>
</dbReference>
<feature type="domain" description="Dehydrogenase E1 component" evidence="4">
    <location>
        <begin position="13"/>
        <end position="308"/>
    </location>
</feature>
<evidence type="ECO:0000256" key="2">
    <source>
        <dbReference type="ARBA" id="ARBA00023002"/>
    </source>
</evidence>
<dbReference type="GO" id="GO:0004739">
    <property type="term" value="F:pyruvate dehydrogenase (acetyl-transferring) activity"/>
    <property type="evidence" value="ECO:0007669"/>
    <property type="project" value="TreeGrafter"/>
</dbReference>
<evidence type="ECO:0000256" key="1">
    <source>
        <dbReference type="ARBA" id="ARBA00001964"/>
    </source>
</evidence>
<gene>
    <name evidence="5" type="ORF">FA869_07485</name>
</gene>
<proteinExistence type="predicted"/>
<dbReference type="CDD" id="cd02000">
    <property type="entry name" value="TPP_E1_PDC_ADC_BCADC"/>
    <property type="match status" value="1"/>
</dbReference>
<dbReference type="Gene3D" id="3.40.50.970">
    <property type="match status" value="1"/>
</dbReference>
<dbReference type="PANTHER" id="PTHR11516:SF60">
    <property type="entry name" value="PYRUVATE DEHYDROGENASE E1 COMPONENT SUBUNIT ALPHA"/>
    <property type="match status" value="1"/>
</dbReference>
<protein>
    <submittedName>
        <fullName evidence="5">Thiamine pyrophosphate-dependent dehydrogenase E1 component subunit alpha</fullName>
    </submittedName>
</protein>
<comment type="caution">
    <text evidence="5">The sequence shown here is derived from an EMBL/GenBank/DDBJ whole genome shotgun (WGS) entry which is preliminary data.</text>
</comment>
<dbReference type="Proteomes" id="UP000305198">
    <property type="component" value="Unassembled WGS sequence"/>
</dbReference>
<dbReference type="EMBL" id="SWAV01000002">
    <property type="protein sequence ID" value="TKA92226.1"/>
    <property type="molecule type" value="Genomic_DNA"/>
</dbReference>
<keyword evidence="2" id="KW-0560">Oxidoreductase</keyword>
<dbReference type="InterPro" id="IPR050642">
    <property type="entry name" value="PDH_E1_Alpha_Subunit"/>
</dbReference>
<sequence>MTLSKHQLLRAYRRMREIREFEERLQVENTSGEIPGFLHLYTGQEAIAVGICEHLSDIDYIGSTHRGHGHCIAKGCDLNGMMAEIYGKETGLCRGKGGSMHIADLERGMLGANAIVGGASPLAVGAALSARTLATGGVSVAFTGDGGSNQGLVFEAMNMAVVLQLPVIFVFENNGYGEATGHDYAVGSRDIAGRAAGFGLPAVKVDGTDFFAVHEAMGTAVERARSGQGPSVIEAVAMRWRGHFEGDAMLYRAEGEVAELRANKDPLQLFLERVEGQLPQEEIDAIDREVAAAIDEAVERARAANPPSAEQVFTDVYVSY</sequence>
<evidence type="ECO:0000313" key="6">
    <source>
        <dbReference type="Proteomes" id="UP000305198"/>
    </source>
</evidence>
<dbReference type="SUPFAM" id="SSF52518">
    <property type="entry name" value="Thiamin diphosphate-binding fold (THDP-binding)"/>
    <property type="match status" value="1"/>
</dbReference>
<dbReference type="Pfam" id="PF00676">
    <property type="entry name" value="E1_dh"/>
    <property type="match status" value="1"/>
</dbReference>
<evidence type="ECO:0000256" key="3">
    <source>
        <dbReference type="ARBA" id="ARBA00023052"/>
    </source>
</evidence>
<evidence type="ECO:0000313" key="5">
    <source>
        <dbReference type="EMBL" id="TKA92226.1"/>
    </source>
</evidence>